<dbReference type="AlphaFoldDB" id="A0A9Q4B418"/>
<dbReference type="EMBL" id="JABXYM010000001">
    <property type="protein sequence ID" value="MCR6097886.1"/>
    <property type="molecule type" value="Genomic_DNA"/>
</dbReference>
<keyword evidence="2" id="KW-1185">Reference proteome</keyword>
<evidence type="ECO:0000313" key="2">
    <source>
        <dbReference type="Proteomes" id="UP001057753"/>
    </source>
</evidence>
<accession>A0A9Q4B418</accession>
<proteinExistence type="predicted"/>
<sequence>MGKKQVNITSYISNHDGEKGFLTSKTLEYMSIKDLEAKKAAAETLACGDYMYLPGYIDIKINEHTILGEEDWSDDIVSQWESICDFVVKRKENDPQEIFIFGHQHNYYLELTNNLVQVKVNRDYIRSGMEIFTHYKDIPYVEFKEAVIEAADEFYSLCKDLPFGDEANFESFVETYRLLGNQG</sequence>
<organism evidence="1 2">
    <name type="scientific">Salipaludibacillus agaradhaerens</name>
    <name type="common">Bacillus agaradhaerens</name>
    <dbReference type="NCBI Taxonomy" id="76935"/>
    <lineage>
        <taxon>Bacteria</taxon>
        <taxon>Bacillati</taxon>
        <taxon>Bacillota</taxon>
        <taxon>Bacilli</taxon>
        <taxon>Bacillales</taxon>
        <taxon>Bacillaceae</taxon>
    </lineage>
</organism>
<dbReference type="Proteomes" id="UP001057753">
    <property type="component" value="Unassembled WGS sequence"/>
</dbReference>
<gene>
    <name evidence="1" type="ORF">HXA33_15220</name>
</gene>
<dbReference type="RefSeq" id="WP_257822267.1">
    <property type="nucleotide sequence ID" value="NZ_JABXYM010000001.1"/>
</dbReference>
<protein>
    <submittedName>
        <fullName evidence="1">Uncharacterized protein</fullName>
    </submittedName>
</protein>
<evidence type="ECO:0000313" key="1">
    <source>
        <dbReference type="EMBL" id="MCR6097886.1"/>
    </source>
</evidence>
<reference evidence="1" key="1">
    <citation type="submission" date="2020-06" db="EMBL/GenBank/DDBJ databases">
        <title>Insight into the genomes of haloalkaliphilic bacilli from Kenyan soda lakes.</title>
        <authorList>
            <person name="Mwirichia R."/>
            <person name="Villamizar G.C."/>
            <person name="Poehlein A."/>
            <person name="Mugweru J."/>
            <person name="Kipnyargis A."/>
            <person name="Kiplimo D."/>
            <person name="Orwa P."/>
            <person name="Daniel R."/>
        </authorList>
    </citation>
    <scope>NUCLEOTIDE SEQUENCE</scope>
    <source>
        <strain evidence="1">B1096_S55</strain>
    </source>
</reference>
<comment type="caution">
    <text evidence="1">The sequence shown here is derived from an EMBL/GenBank/DDBJ whole genome shotgun (WGS) entry which is preliminary data.</text>
</comment>
<name>A0A9Q4B418_SALAG</name>